<keyword evidence="1" id="KW-0175">Coiled coil</keyword>
<feature type="transmembrane region" description="Helical" evidence="2">
    <location>
        <begin position="25"/>
        <end position="47"/>
    </location>
</feature>
<reference evidence="4 6" key="2">
    <citation type="submission" date="2021-01" db="EMBL/GenBank/DDBJ databases">
        <title>Biogeographic distribution of Paracoccus.</title>
        <authorList>
            <person name="Hollensteiner J."/>
            <person name="Leineberger J."/>
            <person name="Brinkhoff T."/>
            <person name="Daniel R."/>
        </authorList>
    </citation>
    <scope>NUCLEOTIDE SEQUENCE [LARGE SCALE GENOMIC DNA]</scope>
    <source>
        <strain evidence="4 6">DSM 18447</strain>
    </source>
</reference>
<keyword evidence="6" id="KW-1185">Reference proteome</keyword>
<organism evidence="3 5">
    <name type="scientific">Paracoccus saliphilus</name>
    <dbReference type="NCBI Taxonomy" id="405559"/>
    <lineage>
        <taxon>Bacteria</taxon>
        <taxon>Pseudomonadati</taxon>
        <taxon>Pseudomonadota</taxon>
        <taxon>Alphaproteobacteria</taxon>
        <taxon>Rhodobacterales</taxon>
        <taxon>Paracoccaceae</taxon>
        <taxon>Paracoccus</taxon>
    </lineage>
</organism>
<proteinExistence type="predicted"/>
<dbReference type="EMBL" id="CP067140">
    <property type="protein sequence ID" value="WCR01383.1"/>
    <property type="molecule type" value="Genomic_DNA"/>
</dbReference>
<evidence type="ECO:0000313" key="3">
    <source>
        <dbReference type="EMBL" id="SIS70228.1"/>
    </source>
</evidence>
<evidence type="ECO:0000313" key="4">
    <source>
        <dbReference type="EMBL" id="WCR01383.1"/>
    </source>
</evidence>
<evidence type="ECO:0000256" key="1">
    <source>
        <dbReference type="SAM" id="Coils"/>
    </source>
</evidence>
<protein>
    <submittedName>
        <fullName evidence="3">Uncharacterized protein</fullName>
    </submittedName>
</protein>
<name>A0AA46A4V5_9RHOB</name>
<keyword evidence="2" id="KW-0472">Membrane</keyword>
<evidence type="ECO:0000256" key="2">
    <source>
        <dbReference type="SAM" id="Phobius"/>
    </source>
</evidence>
<dbReference type="AlphaFoldDB" id="A0AA46A4V5"/>
<sequence length="285" mass="32104">MMGSNDGTKKLTEPKSKGWKKAARGALQAAGAVPFAGGLFSAAAGFWSEQEQGRLNEFLKQWIKMLEDELREKQQTIAQIAARLNLQDEEIATRVRSDEYQALVKKAFRDWAGTESQKKQKYVRNILTNAAAASLTSDDVVRLFLDWLHTYSELHFAVIGEIYNNDGITRGQIWDRLGKGRPREDSAEADLYKLLFRDLSTGGVVRQHRDTDYAGNFVKKQHPKRTNRADPRMKSAFDDGDGYELTALGQQFVHYAMNEITPKLEYYDDTQGAESADQEGVDANA</sequence>
<keyword evidence="2" id="KW-1133">Transmembrane helix</keyword>
<gene>
    <name evidence="4" type="ORF">JHX88_10500</name>
    <name evidence="3" type="ORF">SAMN05421772_103103</name>
</gene>
<dbReference type="Proteomes" id="UP001215549">
    <property type="component" value="Chromosome"/>
</dbReference>
<reference evidence="3 5" key="1">
    <citation type="submission" date="2017-01" db="EMBL/GenBank/DDBJ databases">
        <authorList>
            <person name="Varghese N."/>
            <person name="Submissions S."/>
        </authorList>
    </citation>
    <scope>NUCLEOTIDE SEQUENCE [LARGE SCALE GENOMIC DNA]</scope>
    <source>
        <strain evidence="3 5">DSM 18447</strain>
    </source>
</reference>
<dbReference type="Proteomes" id="UP000186216">
    <property type="component" value="Unassembled WGS sequence"/>
</dbReference>
<feature type="coiled-coil region" evidence="1">
    <location>
        <begin position="56"/>
        <end position="90"/>
    </location>
</feature>
<dbReference type="EMBL" id="FTOU01000003">
    <property type="protein sequence ID" value="SIS70228.1"/>
    <property type="molecule type" value="Genomic_DNA"/>
</dbReference>
<evidence type="ECO:0000313" key="6">
    <source>
        <dbReference type="Proteomes" id="UP001215549"/>
    </source>
</evidence>
<keyword evidence="2" id="KW-0812">Transmembrane</keyword>
<dbReference type="RefSeq" id="WP_076524036.1">
    <property type="nucleotide sequence ID" value="NZ_CP067140.1"/>
</dbReference>
<evidence type="ECO:0000313" key="5">
    <source>
        <dbReference type="Proteomes" id="UP000186216"/>
    </source>
</evidence>
<accession>A0AA46A4V5</accession>